<dbReference type="InterPro" id="IPR042099">
    <property type="entry name" value="ANL_N_sf"/>
</dbReference>
<name>A0A135I4Z7_9GAMM</name>
<evidence type="ECO:0008006" key="3">
    <source>
        <dbReference type="Google" id="ProtNLM"/>
    </source>
</evidence>
<sequence>MTELSFGSSSLSFSTLSPLSLYINKDETDVLTKSDLTRWLDNNTFDKSVVWWKTSGTTGLPANIAFPEDYHKILIERYYREILGVEIDDLMYLHLASPSLRPKGIVLEDDIEARKLKNNEYFLSPPRSCEQWSEEDLKRIYRELHDLKPDILRVDPFYLLRFIVWAEEFGLTVPKIDVVVCSYSLLMKNTALRIQSFFNCKVYELYGMSEVGPVWLREYGSNKKPTYSDIYLELRPIESYGSCYEVLVTTSRNTLYNLYRYQSNDVVKVKGSDIEFIGRRFHGFAFDNGTTYKELINDLESNYKNILCSQIEINDNRYLLKLVVSGKLIRGKSILRFLKKKTGLDFEISIVDWLTPESSGKFSIIS</sequence>
<dbReference type="EMBL" id="LNTY01000050">
    <property type="protein sequence ID" value="KXF80526.1"/>
    <property type="molecule type" value="Genomic_DNA"/>
</dbReference>
<reference evidence="1 2" key="1">
    <citation type="submission" date="2015-11" db="EMBL/GenBank/DDBJ databases">
        <title>Genomic Taxonomy of the Vibrionaceae.</title>
        <authorList>
            <person name="Gomez-Gil B."/>
            <person name="Enciso-Ibarra J."/>
        </authorList>
    </citation>
    <scope>NUCLEOTIDE SEQUENCE [LARGE SCALE GENOMIC DNA]</scope>
    <source>
        <strain evidence="1 2">CAIM 912</strain>
    </source>
</reference>
<dbReference type="Proteomes" id="UP000070529">
    <property type="component" value="Unassembled WGS sequence"/>
</dbReference>
<dbReference type="OrthoDB" id="580775at2"/>
<evidence type="ECO:0000313" key="1">
    <source>
        <dbReference type="EMBL" id="KXF80526.1"/>
    </source>
</evidence>
<dbReference type="SUPFAM" id="SSF56801">
    <property type="entry name" value="Acetyl-CoA synthetase-like"/>
    <property type="match status" value="1"/>
</dbReference>
<dbReference type="STRING" id="294935.ATN88_07520"/>
<dbReference type="Gene3D" id="3.40.50.12780">
    <property type="entry name" value="N-terminal domain of ligase-like"/>
    <property type="match status" value="1"/>
</dbReference>
<comment type="caution">
    <text evidence="1">The sequence shown here is derived from an EMBL/GenBank/DDBJ whole genome shotgun (WGS) entry which is preliminary data.</text>
</comment>
<dbReference type="RefSeq" id="WP_067419012.1">
    <property type="nucleotide sequence ID" value="NZ_LNTY01000050.1"/>
</dbReference>
<gene>
    <name evidence="1" type="ORF">ATN88_07520</name>
</gene>
<proteinExistence type="predicted"/>
<keyword evidence="2" id="KW-1185">Reference proteome</keyword>
<evidence type="ECO:0000313" key="2">
    <source>
        <dbReference type="Proteomes" id="UP000070529"/>
    </source>
</evidence>
<protein>
    <recommendedName>
        <fullName evidence="3">AMP-dependent synthetase/ligase domain-containing protein</fullName>
    </recommendedName>
</protein>
<organism evidence="1 2">
    <name type="scientific">Enterovibrio coralii</name>
    <dbReference type="NCBI Taxonomy" id="294935"/>
    <lineage>
        <taxon>Bacteria</taxon>
        <taxon>Pseudomonadati</taxon>
        <taxon>Pseudomonadota</taxon>
        <taxon>Gammaproteobacteria</taxon>
        <taxon>Vibrionales</taxon>
        <taxon>Vibrionaceae</taxon>
        <taxon>Enterovibrio</taxon>
    </lineage>
</organism>
<dbReference type="AlphaFoldDB" id="A0A135I4Z7"/>
<accession>A0A135I4Z7</accession>